<keyword evidence="3" id="KW-0808">Transferase</keyword>
<evidence type="ECO:0000256" key="8">
    <source>
        <dbReference type="SAM" id="SignalP"/>
    </source>
</evidence>
<dbReference type="GO" id="GO:0071555">
    <property type="term" value="P:cell wall organization"/>
    <property type="evidence" value="ECO:0007669"/>
    <property type="project" value="UniProtKB-UniRule"/>
</dbReference>
<keyword evidence="5 7" id="KW-0573">Peptidoglycan synthesis</keyword>
<evidence type="ECO:0000259" key="9">
    <source>
        <dbReference type="PROSITE" id="PS52029"/>
    </source>
</evidence>
<dbReference type="Gene3D" id="2.40.440.10">
    <property type="entry name" value="L,D-transpeptidase catalytic domain-like"/>
    <property type="match status" value="1"/>
</dbReference>
<dbReference type="OrthoDB" id="9778545at2"/>
<dbReference type="InterPro" id="IPR052905">
    <property type="entry name" value="LD-transpeptidase_YkuD-like"/>
</dbReference>
<evidence type="ECO:0000313" key="11">
    <source>
        <dbReference type="Proteomes" id="UP000244904"/>
    </source>
</evidence>
<dbReference type="InterPro" id="IPR038063">
    <property type="entry name" value="Transpep_catalytic_dom"/>
</dbReference>
<evidence type="ECO:0000256" key="5">
    <source>
        <dbReference type="ARBA" id="ARBA00022984"/>
    </source>
</evidence>
<dbReference type="GO" id="GO:0008360">
    <property type="term" value="P:regulation of cell shape"/>
    <property type="evidence" value="ECO:0007669"/>
    <property type="project" value="UniProtKB-UniRule"/>
</dbReference>
<dbReference type="CDD" id="cd16913">
    <property type="entry name" value="YkuD_like"/>
    <property type="match status" value="1"/>
</dbReference>
<evidence type="ECO:0000256" key="4">
    <source>
        <dbReference type="ARBA" id="ARBA00022960"/>
    </source>
</evidence>
<keyword evidence="8" id="KW-0732">Signal</keyword>
<feature type="domain" description="L,D-TPase catalytic" evidence="9">
    <location>
        <begin position="298"/>
        <end position="473"/>
    </location>
</feature>
<reference evidence="11" key="1">
    <citation type="submission" date="2018-03" db="EMBL/GenBank/DDBJ databases">
        <authorList>
            <person name="Rodrigo-Torres L."/>
            <person name="Arahal R. D."/>
            <person name="Lucena T."/>
        </authorList>
    </citation>
    <scope>NUCLEOTIDE SEQUENCE [LARGE SCALE GENOMIC DNA]</scope>
    <source>
        <strain evidence="11">CECT 8871</strain>
    </source>
</reference>
<dbReference type="GO" id="GO:0016740">
    <property type="term" value="F:transferase activity"/>
    <property type="evidence" value="ECO:0007669"/>
    <property type="project" value="UniProtKB-KW"/>
</dbReference>
<dbReference type="Gene3D" id="1.10.101.10">
    <property type="entry name" value="PGBD-like superfamily/PGBD"/>
    <property type="match status" value="1"/>
</dbReference>
<feature type="active site" description="Nucleophile" evidence="7">
    <location>
        <position position="448"/>
    </location>
</feature>
<keyword evidence="6 7" id="KW-0961">Cell wall biogenesis/degradation</keyword>
<evidence type="ECO:0000256" key="7">
    <source>
        <dbReference type="PROSITE-ProRule" id="PRU01373"/>
    </source>
</evidence>
<feature type="chain" id="PRO_5015334469" description="L,D-TPase catalytic domain-containing protein" evidence="8">
    <location>
        <begin position="22"/>
        <end position="537"/>
    </location>
</feature>
<protein>
    <recommendedName>
        <fullName evidence="9">L,D-TPase catalytic domain-containing protein</fullName>
    </recommendedName>
</protein>
<dbReference type="SUPFAM" id="SSF141523">
    <property type="entry name" value="L,D-transpeptidase catalytic domain-like"/>
    <property type="match status" value="1"/>
</dbReference>
<dbReference type="SUPFAM" id="SSF47090">
    <property type="entry name" value="PGBD-like"/>
    <property type="match status" value="1"/>
</dbReference>
<dbReference type="AlphaFoldDB" id="A0A2R8AWN0"/>
<dbReference type="GO" id="GO:0009252">
    <property type="term" value="P:peptidoglycan biosynthetic process"/>
    <property type="evidence" value="ECO:0007669"/>
    <property type="project" value="UniProtKB-UniPathway"/>
</dbReference>
<name>A0A2R8AWN0_9RHOB</name>
<dbReference type="InterPro" id="IPR002477">
    <property type="entry name" value="Peptidoglycan-bd-like"/>
</dbReference>
<gene>
    <name evidence="10" type="ORF">PRI8871_02258</name>
</gene>
<comment type="similarity">
    <text evidence="2">Belongs to the YkuD family.</text>
</comment>
<dbReference type="PANTHER" id="PTHR41533">
    <property type="entry name" value="L,D-TRANSPEPTIDASE HI_1667-RELATED"/>
    <property type="match status" value="1"/>
</dbReference>
<feature type="active site" description="Proton donor/acceptor" evidence="7">
    <location>
        <position position="429"/>
    </location>
</feature>
<evidence type="ECO:0000256" key="2">
    <source>
        <dbReference type="ARBA" id="ARBA00005992"/>
    </source>
</evidence>
<dbReference type="UniPathway" id="UPA00219"/>
<comment type="pathway">
    <text evidence="1 7">Cell wall biogenesis; peptidoglycan biosynthesis.</text>
</comment>
<organism evidence="10 11">
    <name type="scientific">Pseudoprimorskyibacter insulae</name>
    <dbReference type="NCBI Taxonomy" id="1695997"/>
    <lineage>
        <taxon>Bacteria</taxon>
        <taxon>Pseudomonadati</taxon>
        <taxon>Pseudomonadota</taxon>
        <taxon>Alphaproteobacteria</taxon>
        <taxon>Rhodobacterales</taxon>
        <taxon>Paracoccaceae</taxon>
        <taxon>Pseudoprimorskyibacter</taxon>
    </lineage>
</organism>
<accession>A0A2R8AWN0</accession>
<dbReference type="InterPro" id="IPR045380">
    <property type="entry name" value="LD_TPept_scaffold_dom"/>
</dbReference>
<dbReference type="GO" id="GO:0004180">
    <property type="term" value="F:carboxypeptidase activity"/>
    <property type="evidence" value="ECO:0007669"/>
    <property type="project" value="UniProtKB-ARBA"/>
</dbReference>
<dbReference type="PANTHER" id="PTHR41533:SF2">
    <property type="entry name" value="BLR7131 PROTEIN"/>
    <property type="match status" value="1"/>
</dbReference>
<dbReference type="EMBL" id="OMOJ01000004">
    <property type="protein sequence ID" value="SPF80452.1"/>
    <property type="molecule type" value="Genomic_DNA"/>
</dbReference>
<dbReference type="PROSITE" id="PS52029">
    <property type="entry name" value="LD_TPASE"/>
    <property type="match status" value="1"/>
</dbReference>
<dbReference type="InterPro" id="IPR005490">
    <property type="entry name" value="LD_TPept_cat_dom"/>
</dbReference>
<keyword evidence="4 7" id="KW-0133">Cell shape</keyword>
<dbReference type="Proteomes" id="UP000244904">
    <property type="component" value="Unassembled WGS sequence"/>
</dbReference>
<sequence>MKIALKIRHCTFGLLTATALAAFVPGAPVQAQVTAFKQAVAETAARHDGVADFYRERVFEPIWTGDDDASRARRAAFLRAMTTSHLHGLPERRFDPKAILAMMQGQKSSRDLGKLEVELSIAFADFASALQTGILEPKRIDDGLVRKVPRRSPAEHLRGLTTQDPDVFFRSLVPPSPEYSRLMKAKFRMERQLSTGGWGATVPASSLKPGNSGKAVVALRDRLVRMGYMGRSASAEYDGTLQAAVRQFQEDHGLEADGVAGASTIKEVNIGVEERLEQIMVAMERERWLNFPEGLGKRHVKVNLTDFKAWIIDDDKVTFETRAVVGMNQSDRRTPEFSDEMERMVINPSWYVPRSIIVNEYLPALRSNPNSVGHLEITDARGRVVNRGNGFSQYSAQSFPFAMRQPPGPKNALGLVKFLFPNKYNIYLHDTPAKSLFSREVRAYSHGCIRLHKPQEFAHAILAPQVSNPKEYFERILRTGAETPVELDQHVPVHLMYRTAYTDVKGVMQYRNDVYGRDAKIWRALSAEGVTVGAVQG</sequence>
<evidence type="ECO:0000256" key="3">
    <source>
        <dbReference type="ARBA" id="ARBA00022679"/>
    </source>
</evidence>
<dbReference type="InterPro" id="IPR036365">
    <property type="entry name" value="PGBD-like_sf"/>
</dbReference>
<keyword evidence="11" id="KW-1185">Reference proteome</keyword>
<evidence type="ECO:0000256" key="6">
    <source>
        <dbReference type="ARBA" id="ARBA00023316"/>
    </source>
</evidence>
<feature type="signal peptide" evidence="8">
    <location>
        <begin position="1"/>
        <end position="21"/>
    </location>
</feature>
<evidence type="ECO:0000256" key="1">
    <source>
        <dbReference type="ARBA" id="ARBA00004752"/>
    </source>
</evidence>
<dbReference type="InterPro" id="IPR036366">
    <property type="entry name" value="PGBDSf"/>
</dbReference>
<dbReference type="Pfam" id="PF03734">
    <property type="entry name" value="YkuD"/>
    <property type="match status" value="1"/>
</dbReference>
<dbReference type="Pfam" id="PF01471">
    <property type="entry name" value="PG_binding_1"/>
    <property type="match status" value="1"/>
</dbReference>
<proteinExistence type="inferred from homology"/>
<evidence type="ECO:0000313" key="10">
    <source>
        <dbReference type="EMBL" id="SPF80452.1"/>
    </source>
</evidence>
<dbReference type="Pfam" id="PF20142">
    <property type="entry name" value="Scaffold"/>
    <property type="match status" value="1"/>
</dbReference>